<comment type="caution">
    <text evidence="2">The sequence shown here is derived from an EMBL/GenBank/DDBJ whole genome shotgun (WGS) entry which is preliminary data.</text>
</comment>
<dbReference type="Proteomes" id="UP000232323">
    <property type="component" value="Unassembled WGS sequence"/>
</dbReference>
<sequence length="170" mass="18456">MSTVNKAVGRKIDTASLRTEATKQAADKNRKNAGIKQKRKTEMDDIFSLASAPTKNVVMNTANVGDGQIQVRGSIMNAELQEVADKVKKAREEKLMKSQAGQVVGIGSSASTKKARVEGSKEDLFGREVSKGRKRTEEGYAIYTEEELGLSNNSKGGDTDLCPFDCQCCF</sequence>
<accession>A0A250XFC3</accession>
<evidence type="ECO:0000313" key="2">
    <source>
        <dbReference type="EMBL" id="GAX81609.1"/>
    </source>
</evidence>
<reference evidence="2 3" key="1">
    <citation type="submission" date="2017-08" db="EMBL/GenBank/DDBJ databases">
        <title>Acidophilic green algal genome provides insights into adaptation to an acidic environment.</title>
        <authorList>
            <person name="Hirooka S."/>
            <person name="Hirose Y."/>
            <person name="Kanesaki Y."/>
            <person name="Higuchi S."/>
            <person name="Fujiwara T."/>
            <person name="Onuma R."/>
            <person name="Era A."/>
            <person name="Ohbayashi R."/>
            <person name="Uzuka A."/>
            <person name="Nozaki H."/>
            <person name="Yoshikawa H."/>
            <person name="Miyagishima S.Y."/>
        </authorList>
    </citation>
    <scope>NUCLEOTIDE SEQUENCE [LARGE SCALE GENOMIC DNA]</scope>
    <source>
        <strain evidence="2 3">NIES-2499</strain>
    </source>
</reference>
<gene>
    <name evidence="2" type="ORF">CEUSTIGMA_g9037.t1</name>
</gene>
<dbReference type="Pfam" id="PF08576">
    <property type="entry name" value="DUF1764"/>
    <property type="match status" value="1"/>
</dbReference>
<dbReference type="InterPro" id="IPR013885">
    <property type="entry name" value="DUF1764_euk"/>
</dbReference>
<organism evidence="2 3">
    <name type="scientific">Chlamydomonas eustigma</name>
    <dbReference type="NCBI Taxonomy" id="1157962"/>
    <lineage>
        <taxon>Eukaryota</taxon>
        <taxon>Viridiplantae</taxon>
        <taxon>Chlorophyta</taxon>
        <taxon>core chlorophytes</taxon>
        <taxon>Chlorophyceae</taxon>
        <taxon>CS clade</taxon>
        <taxon>Chlamydomonadales</taxon>
        <taxon>Chlamydomonadaceae</taxon>
        <taxon>Chlamydomonas</taxon>
    </lineage>
</organism>
<evidence type="ECO:0000313" key="3">
    <source>
        <dbReference type="Proteomes" id="UP000232323"/>
    </source>
</evidence>
<dbReference type="OrthoDB" id="20835at2759"/>
<name>A0A250XFC3_9CHLO</name>
<proteinExistence type="predicted"/>
<keyword evidence="3" id="KW-1185">Reference proteome</keyword>
<protein>
    <recommendedName>
        <fullName evidence="4">DUF1764 domain-containing protein</fullName>
    </recommendedName>
</protein>
<dbReference type="AlphaFoldDB" id="A0A250XFC3"/>
<evidence type="ECO:0000256" key="1">
    <source>
        <dbReference type="SAM" id="MobiDB-lite"/>
    </source>
</evidence>
<feature type="region of interest" description="Disordered" evidence="1">
    <location>
        <begin position="19"/>
        <end position="41"/>
    </location>
</feature>
<dbReference type="PANTHER" id="PTHR34066:SF1">
    <property type="entry name" value="DUF1764 FAMILY PROTEIN"/>
    <property type="match status" value="1"/>
</dbReference>
<dbReference type="PANTHER" id="PTHR34066">
    <property type="entry name" value="GROWTH FACTOR 2"/>
    <property type="match status" value="1"/>
</dbReference>
<dbReference type="EMBL" id="BEGY01000067">
    <property type="protein sequence ID" value="GAX81609.1"/>
    <property type="molecule type" value="Genomic_DNA"/>
</dbReference>
<evidence type="ECO:0008006" key="4">
    <source>
        <dbReference type="Google" id="ProtNLM"/>
    </source>
</evidence>